<dbReference type="InterPro" id="IPR036790">
    <property type="entry name" value="Frizzled_dom_sf"/>
</dbReference>
<dbReference type="PANTHER" id="PTHR11309">
    <property type="entry name" value="FRIZZLED"/>
    <property type="match status" value="1"/>
</dbReference>
<keyword evidence="2 3" id="KW-1015">Disulfide bond</keyword>
<comment type="caution">
    <text evidence="6">The sequence shown here is derived from an EMBL/GenBank/DDBJ whole genome shotgun (WGS) entry which is preliminary data.</text>
</comment>
<feature type="domain" description="FZ" evidence="5">
    <location>
        <begin position="15"/>
        <end position="131"/>
    </location>
</feature>
<dbReference type="PANTHER" id="PTHR11309:SF47">
    <property type="entry name" value="FRIZZLED"/>
    <property type="match status" value="1"/>
</dbReference>
<sequence length="151" mass="17083">MFLGLVLFFTTVLTTDGYECQTITLNECKNNFPYNETIMPNVLGHQSQNVAKAQSLALMSFNNVCGVNYRNFLCVMYVPVCTVLEMAIPPCRDFCTVAKRDCEHVLNNAGIQWPDDMNCSKFPLTGLCIDVMVPISGKDYLKTTFRLRLFI</sequence>
<evidence type="ECO:0000256" key="1">
    <source>
        <dbReference type="ARBA" id="ARBA00022473"/>
    </source>
</evidence>
<dbReference type="SUPFAM" id="SSF63501">
    <property type="entry name" value="Frizzled cysteine-rich domain"/>
    <property type="match status" value="1"/>
</dbReference>
<dbReference type="EMBL" id="JARBDR010000921">
    <property type="protein sequence ID" value="KAJ8299715.1"/>
    <property type="molecule type" value="Genomic_DNA"/>
</dbReference>
<feature type="chain" id="PRO_5045436719" description="FZ domain-containing protein" evidence="4">
    <location>
        <begin position="18"/>
        <end position="151"/>
    </location>
</feature>
<feature type="disulfide bond" evidence="3">
    <location>
        <begin position="20"/>
        <end position="81"/>
    </location>
</feature>
<feature type="disulfide bond" evidence="3">
    <location>
        <begin position="28"/>
        <end position="74"/>
    </location>
</feature>
<keyword evidence="4" id="KW-0732">Signal</keyword>
<feature type="disulfide bond" evidence="3">
    <location>
        <begin position="95"/>
        <end position="119"/>
    </location>
</feature>
<evidence type="ECO:0000256" key="4">
    <source>
        <dbReference type="SAM" id="SignalP"/>
    </source>
</evidence>
<evidence type="ECO:0000256" key="3">
    <source>
        <dbReference type="PROSITE-ProRule" id="PRU00090"/>
    </source>
</evidence>
<evidence type="ECO:0000259" key="5">
    <source>
        <dbReference type="PROSITE" id="PS50038"/>
    </source>
</evidence>
<reference evidence="6 7" key="1">
    <citation type="submission" date="2022-12" db="EMBL/GenBank/DDBJ databases">
        <title>Chromosome-level genome of Tegillarca granosa.</title>
        <authorList>
            <person name="Kim J."/>
        </authorList>
    </citation>
    <scope>NUCLEOTIDE SEQUENCE [LARGE SCALE GENOMIC DNA]</scope>
    <source>
        <strain evidence="6">Teg-2019</strain>
        <tissue evidence="6">Adductor muscle</tissue>
    </source>
</reference>
<dbReference type="Gene3D" id="1.10.2000.10">
    <property type="entry name" value="Frizzled cysteine-rich domain"/>
    <property type="match status" value="1"/>
</dbReference>
<feature type="signal peptide" evidence="4">
    <location>
        <begin position="1"/>
        <end position="17"/>
    </location>
</feature>
<dbReference type="Proteomes" id="UP001217089">
    <property type="component" value="Unassembled WGS sequence"/>
</dbReference>
<gene>
    <name evidence="6" type="ORF">KUTeg_023775</name>
</gene>
<protein>
    <recommendedName>
        <fullName evidence="5">FZ domain-containing protein</fullName>
    </recommendedName>
</protein>
<name>A0ABQ9E876_TEGGR</name>
<evidence type="ECO:0000256" key="2">
    <source>
        <dbReference type="ARBA" id="ARBA00023157"/>
    </source>
</evidence>
<dbReference type="PROSITE" id="PS50038">
    <property type="entry name" value="FZ"/>
    <property type="match status" value="1"/>
</dbReference>
<dbReference type="SMART" id="SM00063">
    <property type="entry name" value="FRI"/>
    <property type="match status" value="1"/>
</dbReference>
<keyword evidence="1" id="KW-0217">Developmental protein</keyword>
<keyword evidence="7" id="KW-1185">Reference proteome</keyword>
<evidence type="ECO:0000313" key="6">
    <source>
        <dbReference type="EMBL" id="KAJ8299715.1"/>
    </source>
</evidence>
<accession>A0ABQ9E876</accession>
<dbReference type="Pfam" id="PF01392">
    <property type="entry name" value="Fz"/>
    <property type="match status" value="1"/>
</dbReference>
<organism evidence="6 7">
    <name type="scientific">Tegillarca granosa</name>
    <name type="common">Malaysian cockle</name>
    <name type="synonym">Anadara granosa</name>
    <dbReference type="NCBI Taxonomy" id="220873"/>
    <lineage>
        <taxon>Eukaryota</taxon>
        <taxon>Metazoa</taxon>
        <taxon>Spiralia</taxon>
        <taxon>Lophotrochozoa</taxon>
        <taxon>Mollusca</taxon>
        <taxon>Bivalvia</taxon>
        <taxon>Autobranchia</taxon>
        <taxon>Pteriomorphia</taxon>
        <taxon>Arcoida</taxon>
        <taxon>Arcoidea</taxon>
        <taxon>Arcidae</taxon>
        <taxon>Tegillarca</taxon>
    </lineage>
</organism>
<dbReference type="InterPro" id="IPR020067">
    <property type="entry name" value="Frizzled_dom"/>
</dbReference>
<comment type="caution">
    <text evidence="3">Lacks conserved residue(s) required for the propagation of feature annotation.</text>
</comment>
<dbReference type="InterPro" id="IPR015526">
    <property type="entry name" value="Frizzled/SFRP"/>
</dbReference>
<evidence type="ECO:0000313" key="7">
    <source>
        <dbReference type="Proteomes" id="UP001217089"/>
    </source>
</evidence>
<proteinExistence type="predicted"/>